<dbReference type="Gene3D" id="1.10.10.2840">
    <property type="entry name" value="PucR C-terminal helix-turn-helix domain"/>
    <property type="match status" value="1"/>
</dbReference>
<protein>
    <submittedName>
        <fullName evidence="5">Purine catabolism regulator</fullName>
    </submittedName>
</protein>
<evidence type="ECO:0000259" key="2">
    <source>
        <dbReference type="Pfam" id="PF07905"/>
    </source>
</evidence>
<evidence type="ECO:0000313" key="6">
    <source>
        <dbReference type="Proteomes" id="UP000229263"/>
    </source>
</evidence>
<reference evidence="5 6" key="1">
    <citation type="submission" date="2017-11" db="EMBL/GenBank/DDBJ databases">
        <title>Sequencing the genomes of 1000 actinobacteria strains.</title>
        <authorList>
            <person name="Klenk H.-P."/>
        </authorList>
    </citation>
    <scope>NUCLEOTIDE SEQUENCE [LARGE SCALE GENOMIC DNA]</scope>
    <source>
        <strain evidence="5 6">DSM 12798</strain>
    </source>
</reference>
<dbReference type="InterPro" id="IPR041522">
    <property type="entry name" value="CdaR_GGDEF"/>
</dbReference>
<feature type="domain" description="PucR C-terminal helix-turn-helix" evidence="3">
    <location>
        <begin position="437"/>
        <end position="495"/>
    </location>
</feature>
<dbReference type="PANTHER" id="PTHR33744:SF7">
    <property type="entry name" value="PUCR FAMILY TRANSCRIPTIONAL REGULATOR"/>
    <property type="match status" value="1"/>
</dbReference>
<evidence type="ECO:0000256" key="1">
    <source>
        <dbReference type="ARBA" id="ARBA00006754"/>
    </source>
</evidence>
<evidence type="ECO:0000259" key="4">
    <source>
        <dbReference type="Pfam" id="PF17853"/>
    </source>
</evidence>
<evidence type="ECO:0000313" key="5">
    <source>
        <dbReference type="EMBL" id="PJJ44825.1"/>
    </source>
</evidence>
<dbReference type="PANTHER" id="PTHR33744">
    <property type="entry name" value="CARBOHYDRATE DIACID REGULATOR"/>
    <property type="match status" value="1"/>
</dbReference>
<dbReference type="Proteomes" id="UP000229263">
    <property type="component" value="Unassembled WGS sequence"/>
</dbReference>
<dbReference type="InterPro" id="IPR042070">
    <property type="entry name" value="PucR_C-HTH_sf"/>
</dbReference>
<keyword evidence="6" id="KW-1185">Reference proteome</keyword>
<dbReference type="Pfam" id="PF13556">
    <property type="entry name" value="HTH_30"/>
    <property type="match status" value="1"/>
</dbReference>
<name>A0ABX4MZ07_9MICC</name>
<accession>A0ABX4MZ07</accession>
<evidence type="ECO:0000259" key="3">
    <source>
        <dbReference type="Pfam" id="PF13556"/>
    </source>
</evidence>
<organism evidence="5 6">
    <name type="scientific">Glutamicibacter mysorens</name>
    <dbReference type="NCBI Taxonomy" id="257984"/>
    <lineage>
        <taxon>Bacteria</taxon>
        <taxon>Bacillati</taxon>
        <taxon>Actinomycetota</taxon>
        <taxon>Actinomycetes</taxon>
        <taxon>Micrococcales</taxon>
        <taxon>Micrococcaceae</taxon>
        <taxon>Glutamicibacter</taxon>
    </lineage>
</organism>
<comment type="similarity">
    <text evidence="1">Belongs to the CdaR family.</text>
</comment>
<dbReference type="EMBL" id="PGEY01000001">
    <property type="protein sequence ID" value="PJJ44825.1"/>
    <property type="molecule type" value="Genomic_DNA"/>
</dbReference>
<gene>
    <name evidence="5" type="ORF">ATK23_2069</name>
</gene>
<dbReference type="InterPro" id="IPR051448">
    <property type="entry name" value="CdaR-like_regulators"/>
</dbReference>
<comment type="caution">
    <text evidence="5">The sequence shown here is derived from an EMBL/GenBank/DDBJ whole genome shotgun (WGS) entry which is preliminary data.</text>
</comment>
<dbReference type="Pfam" id="PF07905">
    <property type="entry name" value="PucR"/>
    <property type="match status" value="1"/>
</dbReference>
<dbReference type="InterPro" id="IPR012914">
    <property type="entry name" value="PucR_dom"/>
</dbReference>
<feature type="domain" description="CdaR GGDEF-like" evidence="4">
    <location>
        <begin position="274"/>
        <end position="379"/>
    </location>
</feature>
<proteinExistence type="inferred from homology"/>
<dbReference type="InterPro" id="IPR025736">
    <property type="entry name" value="PucR_C-HTH_dom"/>
</dbReference>
<dbReference type="Pfam" id="PF17853">
    <property type="entry name" value="GGDEF_2"/>
    <property type="match status" value="1"/>
</dbReference>
<dbReference type="RefSeq" id="WP_066141484.1">
    <property type="nucleotide sequence ID" value="NZ_PGEY01000001.1"/>
</dbReference>
<sequence length="510" mass="55383">MMVPLSAVVDDHLFRSAKPKLLAGARSVQSAQVRWVHPNEVVQIASLLHGNELLLTTGEAVFHLKPEAQLAYLDSLSERGVAALVLEPLVPETRIPQRFIEHAQQLGLPLYRLEATVPFVELAEKINRRIVSEQASALQQADEISQLLAKHMASAGPNLRQLLEMIEKALGSRAVLEDLGGRMIAESSPAAGAGAAQAEAMEVATDLFVGSDTAARLVLAGSESVSAERLELVAERLGSIVGLAYAQHYRPSAVQVANTSLLQAIVNGAGGHFVADLARQAQIGSDEPVMLLVFQSYDMARIRGSIERQLHQALPSIRTYLESGRLYALLVLAPGDPRGARREAIASLRRCLAGLSVECCAGPVAEGIWRAHWSLAEALVLESFPEFTPDQGRVRDASDYALERLAAKFGHQEDLEHFIAEQVGNLLQHEDQRGSVLLATLLAWLDAGCNTTHAAHQLYLERQTLHKRLARIFALLGGDPREGGRLLQVHLACRLAVGRPRHGRAPRVTT</sequence>
<feature type="domain" description="Purine catabolism PurC-like" evidence="2">
    <location>
        <begin position="13"/>
        <end position="130"/>
    </location>
</feature>